<feature type="compositionally biased region" description="Basic and acidic residues" evidence="4">
    <location>
        <begin position="181"/>
        <end position="190"/>
    </location>
</feature>
<dbReference type="Proteomes" id="UP000827092">
    <property type="component" value="Unassembled WGS sequence"/>
</dbReference>
<dbReference type="GO" id="GO:0062129">
    <property type="term" value="C:chitin-based extracellular matrix"/>
    <property type="evidence" value="ECO:0007669"/>
    <property type="project" value="TreeGrafter"/>
</dbReference>
<dbReference type="InterPro" id="IPR050468">
    <property type="entry name" value="Cuticle_Struct_Prot"/>
</dbReference>
<evidence type="ECO:0000256" key="4">
    <source>
        <dbReference type="SAM" id="MobiDB-lite"/>
    </source>
</evidence>
<gene>
    <name evidence="6" type="ORF">JTE90_002722</name>
</gene>
<name>A0AAV6VYX1_9ARAC</name>
<feature type="compositionally biased region" description="Acidic residues" evidence="4">
    <location>
        <begin position="134"/>
        <end position="146"/>
    </location>
</feature>
<evidence type="ECO:0000313" key="6">
    <source>
        <dbReference type="EMBL" id="KAG8201047.1"/>
    </source>
</evidence>
<dbReference type="InterPro" id="IPR000618">
    <property type="entry name" value="Insect_cuticle"/>
</dbReference>
<keyword evidence="2 3" id="KW-0193">Cuticle</keyword>
<dbReference type="Pfam" id="PF00379">
    <property type="entry name" value="Chitin_bind_4"/>
    <property type="match status" value="1"/>
</dbReference>
<dbReference type="PROSITE" id="PS51155">
    <property type="entry name" value="CHIT_BIND_RR_2"/>
    <property type="match status" value="1"/>
</dbReference>
<keyword evidence="5" id="KW-0732">Signal</keyword>
<protein>
    <submittedName>
        <fullName evidence="6">Uncharacterized protein</fullName>
    </submittedName>
</protein>
<proteinExistence type="predicted"/>
<feature type="region of interest" description="Disordered" evidence="4">
    <location>
        <begin position="85"/>
        <end position="104"/>
    </location>
</feature>
<dbReference type="EMBL" id="JAFNEN010000009">
    <property type="protein sequence ID" value="KAG8201047.1"/>
    <property type="molecule type" value="Genomic_DNA"/>
</dbReference>
<evidence type="ECO:0000256" key="3">
    <source>
        <dbReference type="PROSITE-ProRule" id="PRU00497"/>
    </source>
</evidence>
<dbReference type="InterPro" id="IPR031311">
    <property type="entry name" value="CHIT_BIND_RR_consensus"/>
</dbReference>
<comment type="function">
    <text evidence="1">Component of the rigid cuticle of the spider.</text>
</comment>
<dbReference type="PANTHER" id="PTHR10380">
    <property type="entry name" value="CUTICLE PROTEIN"/>
    <property type="match status" value="1"/>
</dbReference>
<feature type="region of interest" description="Disordered" evidence="4">
    <location>
        <begin position="120"/>
        <end position="262"/>
    </location>
</feature>
<dbReference type="PRINTS" id="PR00947">
    <property type="entry name" value="CUTICLE"/>
</dbReference>
<reference evidence="6 7" key="1">
    <citation type="journal article" date="2022" name="Nat. Ecol. Evol.">
        <title>A masculinizing supergene underlies an exaggerated male reproductive morph in a spider.</title>
        <authorList>
            <person name="Hendrickx F."/>
            <person name="De Corte Z."/>
            <person name="Sonet G."/>
            <person name="Van Belleghem S.M."/>
            <person name="Kostlbacher S."/>
            <person name="Vangestel C."/>
        </authorList>
    </citation>
    <scope>NUCLEOTIDE SEQUENCE [LARGE SCALE GENOMIC DNA]</scope>
    <source>
        <strain evidence="6">W744_W776</strain>
    </source>
</reference>
<evidence type="ECO:0000313" key="7">
    <source>
        <dbReference type="Proteomes" id="UP000827092"/>
    </source>
</evidence>
<evidence type="ECO:0000256" key="2">
    <source>
        <dbReference type="ARBA" id="ARBA00022460"/>
    </source>
</evidence>
<keyword evidence="7" id="KW-1185">Reference proteome</keyword>
<comment type="caution">
    <text evidence="6">The sequence shown here is derived from an EMBL/GenBank/DDBJ whole genome shotgun (WGS) entry which is preliminary data.</text>
</comment>
<accession>A0AAV6VYX1</accession>
<dbReference type="PROSITE" id="PS00233">
    <property type="entry name" value="CHIT_BIND_RR_1"/>
    <property type="match status" value="1"/>
</dbReference>
<evidence type="ECO:0000256" key="5">
    <source>
        <dbReference type="SAM" id="SignalP"/>
    </source>
</evidence>
<dbReference type="AlphaFoldDB" id="A0AAV6VYX1"/>
<evidence type="ECO:0000256" key="1">
    <source>
        <dbReference type="ARBA" id="ARBA00002980"/>
    </source>
</evidence>
<organism evidence="6 7">
    <name type="scientific">Oedothorax gibbosus</name>
    <dbReference type="NCBI Taxonomy" id="931172"/>
    <lineage>
        <taxon>Eukaryota</taxon>
        <taxon>Metazoa</taxon>
        <taxon>Ecdysozoa</taxon>
        <taxon>Arthropoda</taxon>
        <taxon>Chelicerata</taxon>
        <taxon>Arachnida</taxon>
        <taxon>Araneae</taxon>
        <taxon>Araneomorphae</taxon>
        <taxon>Entelegynae</taxon>
        <taxon>Araneoidea</taxon>
        <taxon>Linyphiidae</taxon>
        <taxon>Erigoninae</taxon>
        <taxon>Oedothorax</taxon>
    </lineage>
</organism>
<feature type="chain" id="PRO_5043350009" evidence="5">
    <location>
        <begin position="17"/>
        <end position="309"/>
    </location>
</feature>
<feature type="compositionally biased region" description="Basic and acidic residues" evidence="4">
    <location>
        <begin position="199"/>
        <end position="235"/>
    </location>
</feature>
<feature type="signal peptide" evidence="5">
    <location>
        <begin position="1"/>
        <end position="16"/>
    </location>
</feature>
<dbReference type="GO" id="GO:0008010">
    <property type="term" value="F:structural constituent of chitin-based larval cuticle"/>
    <property type="evidence" value="ECO:0007669"/>
    <property type="project" value="TreeGrafter"/>
</dbReference>
<sequence>MHLLILTTLLIADVLSAPMQQSLSVNDDGSYQFYYETGEDAGRHSRSEVRHPDGTVIGKYSYEDANGDIREVSYRADDSGYVANGDVSVEGAPKGQFPAVPEDQYEPQVAPSALKAIHDTSVPEQQPPAPEQDPQPEESKDEDNKAEEDMKVLALEESSANDPPEGFPPGYFLQSFHGLRRLPEPTKEEDQTATTSKPRTTEEDKKDLKGHQQDKKEDLKGHQQVKKELKDHQQDKEEDIVQPDAGQDRNQGPEASEDATKNEMDVFMNLRPFQNSFGPQQIGSSMFRHQPVYVFSYQHPDSFGYHYYF</sequence>